<protein>
    <submittedName>
        <fullName evidence="1">Uncharacterized protein</fullName>
    </submittedName>
</protein>
<dbReference type="EMBL" id="CABFNB010000033">
    <property type="protein sequence ID" value="VTZ59870.1"/>
    <property type="molecule type" value="Genomic_DNA"/>
</dbReference>
<proteinExistence type="predicted"/>
<evidence type="ECO:0000313" key="1">
    <source>
        <dbReference type="EMBL" id="VTZ59870.1"/>
    </source>
</evidence>
<accession>A0A508WQV6</accession>
<sequence length="83" mass="9120">MRDGRKGLEPSANIRASGLISLAPRAASAADDAAPKRGVCALDNDLLSQLDDSISWQMKVLGWINRRVRHGDVILHLIVRFRS</sequence>
<dbReference type="AlphaFoldDB" id="A0A508WQV6"/>
<name>A0A508WQV6_9HYPH</name>
<dbReference type="Proteomes" id="UP000507954">
    <property type="component" value="Unassembled WGS sequence"/>
</dbReference>
<organism evidence="1 2">
    <name type="scientific">Sinorhizobium medicae</name>
    <dbReference type="NCBI Taxonomy" id="110321"/>
    <lineage>
        <taxon>Bacteria</taxon>
        <taxon>Pseudomonadati</taxon>
        <taxon>Pseudomonadota</taxon>
        <taxon>Alphaproteobacteria</taxon>
        <taxon>Hyphomicrobiales</taxon>
        <taxon>Rhizobiaceae</taxon>
        <taxon>Sinorhizobium/Ensifer group</taxon>
        <taxon>Sinorhizobium</taxon>
    </lineage>
</organism>
<reference evidence="1 2" key="1">
    <citation type="submission" date="2019-06" db="EMBL/GenBank/DDBJ databases">
        <authorList>
            <person name="Le Quere A."/>
            <person name="Colella S."/>
        </authorList>
    </citation>
    <scope>NUCLEOTIDE SEQUENCE [LARGE SCALE GENOMIC DNA]</scope>
    <source>
        <strain evidence="1">EmedicaeMD41</strain>
    </source>
</reference>
<gene>
    <name evidence="1" type="ORF">EMEDMD4_1280057</name>
</gene>
<evidence type="ECO:0000313" key="2">
    <source>
        <dbReference type="Proteomes" id="UP000507954"/>
    </source>
</evidence>